<dbReference type="eggNOG" id="ENOG502ZVP8">
    <property type="taxonomic scope" value="Bacteria"/>
</dbReference>
<keyword evidence="2" id="KW-1185">Reference proteome</keyword>
<protein>
    <submittedName>
        <fullName evidence="1">Uncharacterized protein</fullName>
    </submittedName>
</protein>
<dbReference type="EMBL" id="BAFF01000002">
    <property type="protein sequence ID" value="GAB51271.1"/>
    <property type="molecule type" value="Genomic_DNA"/>
</dbReference>
<accession>H5UZW3</accession>
<reference evidence="1 2" key="1">
    <citation type="submission" date="2012-02" db="EMBL/GenBank/DDBJ databases">
        <title>Whole genome shotgun sequence of Escherichia hermannii NBRC 105704.</title>
        <authorList>
            <person name="Yoshida I."/>
            <person name="Hosoyama A."/>
            <person name="Tsuchikane K."/>
            <person name="Katsumata H."/>
            <person name="Yamazaki S."/>
            <person name="Fujita N."/>
        </authorList>
    </citation>
    <scope>NUCLEOTIDE SEQUENCE [LARGE SCALE GENOMIC DNA]</scope>
    <source>
        <strain evidence="1 2">NBRC 105704</strain>
    </source>
</reference>
<sequence length="83" mass="10065">MSVFNTRKDRLPNGKAKPHKMKAWERYPAMRRFYNKSPAYWNRIYTTKRRRASDRELIYKVVSGSDPDGIAWSPDNYPTIYYW</sequence>
<organism evidence="1 2">
    <name type="scientific">Atlantibacter hermannii NBRC 105704</name>
    <dbReference type="NCBI Taxonomy" id="1115512"/>
    <lineage>
        <taxon>Bacteria</taxon>
        <taxon>Pseudomonadati</taxon>
        <taxon>Pseudomonadota</taxon>
        <taxon>Gammaproteobacteria</taxon>
        <taxon>Enterobacterales</taxon>
        <taxon>Enterobacteriaceae</taxon>
        <taxon>Atlantibacter</taxon>
    </lineage>
</organism>
<dbReference type="GeneID" id="92827106"/>
<dbReference type="Proteomes" id="UP000010297">
    <property type="component" value="Unassembled WGS sequence"/>
</dbReference>
<evidence type="ECO:0000313" key="1">
    <source>
        <dbReference type="EMBL" id="GAB51271.1"/>
    </source>
</evidence>
<evidence type="ECO:0000313" key="2">
    <source>
        <dbReference type="Proteomes" id="UP000010297"/>
    </source>
</evidence>
<comment type="caution">
    <text evidence="1">The sequence shown here is derived from an EMBL/GenBank/DDBJ whole genome shotgun (WGS) entry which is preliminary data.</text>
</comment>
<proteinExistence type="predicted"/>
<name>H5UZW3_ATLHE</name>
<dbReference type="RefSeq" id="WP_002434337.1">
    <property type="nucleotide sequence ID" value="NZ_BAFF01000002.1"/>
</dbReference>
<dbReference type="AlphaFoldDB" id="H5UZW3"/>
<gene>
    <name evidence="1" type="ORF">EH105704_02_03000</name>
</gene>